<dbReference type="InterPro" id="IPR010285">
    <property type="entry name" value="DNA_helicase_pif1-like_DEAD"/>
</dbReference>
<dbReference type="GO" id="GO:0003678">
    <property type="term" value="F:DNA helicase activity"/>
    <property type="evidence" value="ECO:0007669"/>
    <property type="project" value="InterPro"/>
</dbReference>
<keyword evidence="3" id="KW-0067">ATP-binding</keyword>
<dbReference type="SUPFAM" id="SSF52540">
    <property type="entry name" value="P-loop containing nucleoside triphosphate hydrolases"/>
    <property type="match status" value="2"/>
</dbReference>
<dbReference type="CDD" id="cd18809">
    <property type="entry name" value="SF1_C_RecD"/>
    <property type="match status" value="1"/>
</dbReference>
<keyword evidence="3" id="KW-0347">Helicase</keyword>
<evidence type="ECO:0000313" key="3">
    <source>
        <dbReference type="EMBL" id="AKO61112.1"/>
    </source>
</evidence>
<dbReference type="InterPro" id="IPR019627">
    <property type="entry name" value="YAcAr"/>
</dbReference>
<evidence type="ECO:0000259" key="2">
    <source>
        <dbReference type="Pfam" id="PF10686"/>
    </source>
</evidence>
<dbReference type="InterPro" id="IPR051055">
    <property type="entry name" value="PIF1_helicase"/>
</dbReference>
<organism evidence="3 4">
    <name type="scientific">Pseudoalteromonas phage H101</name>
    <dbReference type="NCBI Taxonomy" id="1654919"/>
    <lineage>
        <taxon>Viruses</taxon>
        <taxon>Duplodnaviria</taxon>
        <taxon>Heunggongvirae</taxon>
        <taxon>Uroviricota</taxon>
        <taxon>Caudoviricetes</taxon>
        <taxon>Shandongvirus</taxon>
        <taxon>Shandongvirus H101</taxon>
    </lineage>
</organism>
<dbReference type="PANTHER" id="PTHR47642:SF6">
    <property type="entry name" value="ATP-DEPENDENT DNA HELICASE"/>
    <property type="match status" value="1"/>
</dbReference>
<dbReference type="Pfam" id="PF05970">
    <property type="entry name" value="PIF1"/>
    <property type="match status" value="1"/>
</dbReference>
<dbReference type="GO" id="GO:0006281">
    <property type="term" value="P:DNA repair"/>
    <property type="evidence" value="ECO:0007669"/>
    <property type="project" value="InterPro"/>
</dbReference>
<keyword evidence="3" id="KW-0547">Nucleotide-binding</keyword>
<evidence type="ECO:0000313" key="4">
    <source>
        <dbReference type="Proteomes" id="UP000202763"/>
    </source>
</evidence>
<dbReference type="EMBL" id="KR534323">
    <property type="protein sequence ID" value="AKO61112.1"/>
    <property type="molecule type" value="Genomic_DNA"/>
</dbReference>
<dbReference type="PANTHER" id="PTHR47642">
    <property type="entry name" value="ATP-DEPENDENT DNA HELICASE"/>
    <property type="match status" value="1"/>
</dbReference>
<dbReference type="OrthoDB" id="5394at10239"/>
<dbReference type="RefSeq" id="YP_009225645.1">
    <property type="nucleotide sequence ID" value="NC_029094.1"/>
</dbReference>
<dbReference type="Gene3D" id="3.40.50.300">
    <property type="entry name" value="P-loop containing nucleotide triphosphate hydrolases"/>
    <property type="match status" value="1"/>
</dbReference>
<dbReference type="InterPro" id="IPR027417">
    <property type="entry name" value="P-loop_NTPase"/>
</dbReference>
<dbReference type="Proteomes" id="UP000202763">
    <property type="component" value="Segment"/>
</dbReference>
<dbReference type="Pfam" id="PF10686">
    <property type="entry name" value="YAcAr"/>
    <property type="match status" value="1"/>
</dbReference>
<dbReference type="GeneID" id="26796706"/>
<keyword evidence="4" id="KW-1185">Reference proteome</keyword>
<name>A0A0H4IP38_9CAUD</name>
<keyword evidence="3" id="KW-0378">Hydrolase</keyword>
<feature type="domain" description="DNA helicase Pif1-like DEAD-box helicase" evidence="1">
    <location>
        <begin position="35"/>
        <end position="217"/>
    </location>
</feature>
<accession>A0A0H4IP38</accession>
<reference evidence="3 4" key="1">
    <citation type="submission" date="2015-05" db="EMBL/GenBank/DDBJ databases">
        <authorList>
            <person name="Wang D.B."/>
            <person name="Wang M."/>
        </authorList>
    </citation>
    <scope>NUCLEOTIDE SEQUENCE [LARGE SCALE GENOMIC DNA]</scope>
</reference>
<protein>
    <submittedName>
        <fullName evidence="3">5' to 3' DNA helicase-like protein</fullName>
    </submittedName>
</protein>
<proteinExistence type="predicted"/>
<dbReference type="GO" id="GO:0000723">
    <property type="term" value="P:telomere maintenance"/>
    <property type="evidence" value="ECO:0007669"/>
    <property type="project" value="InterPro"/>
</dbReference>
<evidence type="ECO:0000259" key="1">
    <source>
        <dbReference type="Pfam" id="PF05970"/>
    </source>
</evidence>
<dbReference type="KEGG" id="vg:26796706"/>
<sequence length="587" mass="66589">MSFDFSKYTEEQALELMYPRQKEAYLECKYGDSDVLVVSSGGTGKSFIIAALMHYSKDTLATGTTGVAAVNIEGQTTHSTLSIPLGIPTKKDLAKINSKYRQVFKKNHGIRNIIIDEFPMFGVDSLEGLLSRRDRVTRTSRYNKVRLLMFGDLYQLPSPVQQRDKKLLQERYGTTKLITSKLFSDMDLSVYELDQNKRSGEDKVFADVLEDLREGKNIEGKVLPYLNKHVKAPDPEAVYLTPHIATADKINKVVFDENTNREFSFKAKISGDFPEKDRKTPEVIVLKEGLRVMSLTNDTENELYVNGSCGVITNLYSDFIEVTFDNGNVCMIEPTVQENTEYYTDEEGELQKKVVGTYEQIGLRQCAAINIHKVQGLSLDKIVLDLTEGSFEYGMTYVAVSRLTNINGLHLITPIQLSDIKVDEDVKKFYAELRGEIYEKDPLQGVPEKYHKYKVRLIVAGGRDFNDRYYGYKALDFMLKNYKSEEVLIIDGGATGSDRIGREYAIERGVNYETFEADWKDLTKTPCKIKTNAYGQYNCLAGLVRNKEMGDLASHAVVFWDGRSTGSNHMIEYMKELGKPVKIFNYG</sequence>
<feature type="domain" description="YspA cpYpsA-related SLOG" evidence="2">
    <location>
        <begin position="456"/>
        <end position="520"/>
    </location>
</feature>